<dbReference type="PROSITE" id="PS50263">
    <property type="entry name" value="CN_HYDROLASE"/>
    <property type="match status" value="1"/>
</dbReference>
<sequence>MSAVKVSLLQTTLYWQDSEANLAHFSALLAKLEPADLVVLPEMFTSGFSMQSAEIAEQEPGPGLAWLIEQAKALNAAITGSLAVKTTTGGYVNRLYFVTPDGAVSYYDKKHLFRMAGEQHAYQAGRERVIVRWRGLRFCLQVCYDLRFPVFSRNQNDYDVLIYVANWPAARRHAWSSLLVARAIENQAFVLGVNRVGQDGNDIHYSGDSVAIDYQGALLASLPKSEAGVLTATLDGTALAQYRQAFPAHLDADAFTLKN</sequence>
<dbReference type="InterPro" id="IPR003010">
    <property type="entry name" value="C-N_Hydrolase"/>
</dbReference>
<accession>A0ABS6MQ61</accession>
<keyword evidence="3" id="KW-1185">Reference proteome</keyword>
<organism evidence="2 3">
    <name type="scientific">Arsukibacterium indicum</name>
    <dbReference type="NCBI Taxonomy" id="2848612"/>
    <lineage>
        <taxon>Bacteria</taxon>
        <taxon>Pseudomonadati</taxon>
        <taxon>Pseudomonadota</taxon>
        <taxon>Gammaproteobacteria</taxon>
        <taxon>Chromatiales</taxon>
        <taxon>Chromatiaceae</taxon>
        <taxon>Arsukibacterium</taxon>
    </lineage>
</organism>
<evidence type="ECO:0000259" key="1">
    <source>
        <dbReference type="PROSITE" id="PS50263"/>
    </source>
</evidence>
<proteinExistence type="predicted"/>
<dbReference type="RefSeq" id="WP_217671253.1">
    <property type="nucleotide sequence ID" value="NZ_JAHRID010000010.1"/>
</dbReference>
<gene>
    <name evidence="2" type="ORF">KQY15_17730</name>
</gene>
<feature type="domain" description="CN hydrolase" evidence="1">
    <location>
        <begin position="4"/>
        <end position="236"/>
    </location>
</feature>
<name>A0ABS6MQ61_9GAMM</name>
<dbReference type="PANTHER" id="PTHR47799:SF1">
    <property type="entry name" value="OMEGA-AMIDASE YAFV"/>
    <property type="match status" value="1"/>
</dbReference>
<dbReference type="NCBIfam" id="NF007757">
    <property type="entry name" value="PRK10438.1"/>
    <property type="match status" value="1"/>
</dbReference>
<dbReference type="PANTHER" id="PTHR47799">
    <property type="entry name" value="OMEGA-AMIDASE YAFV"/>
    <property type="match status" value="1"/>
</dbReference>
<dbReference type="Proteomes" id="UP000704611">
    <property type="component" value="Unassembled WGS sequence"/>
</dbReference>
<evidence type="ECO:0000313" key="2">
    <source>
        <dbReference type="EMBL" id="MBV2130942.1"/>
    </source>
</evidence>
<dbReference type="CDD" id="cd07575">
    <property type="entry name" value="Xc-1258_like"/>
    <property type="match status" value="1"/>
</dbReference>
<reference evidence="2 3" key="1">
    <citation type="submission" date="2021-06" db="EMBL/GenBank/DDBJ databases">
        <title>Rheinheimera indica sp. nov., isolated from deep-sea sediment.</title>
        <authorList>
            <person name="Wang Z."/>
            <person name="Zhang X.-Y."/>
        </authorList>
    </citation>
    <scope>NUCLEOTIDE SEQUENCE [LARGE SCALE GENOMIC DNA]</scope>
    <source>
        <strain evidence="2 3">SM2107</strain>
    </source>
</reference>
<dbReference type="InterPro" id="IPR052737">
    <property type="entry name" value="Omega-amidase_YafV"/>
</dbReference>
<dbReference type="Pfam" id="PF00795">
    <property type="entry name" value="CN_hydrolase"/>
    <property type="match status" value="1"/>
</dbReference>
<dbReference type="EMBL" id="JAHRID010000010">
    <property type="protein sequence ID" value="MBV2130942.1"/>
    <property type="molecule type" value="Genomic_DNA"/>
</dbReference>
<comment type="caution">
    <text evidence="2">The sequence shown here is derived from an EMBL/GenBank/DDBJ whole genome shotgun (WGS) entry which is preliminary data.</text>
</comment>
<protein>
    <submittedName>
        <fullName evidence="2">Amidohydrolase</fullName>
    </submittedName>
</protein>
<evidence type="ECO:0000313" key="3">
    <source>
        <dbReference type="Proteomes" id="UP000704611"/>
    </source>
</evidence>